<dbReference type="Proteomes" id="UP000240569">
    <property type="component" value="Unassembled WGS sequence"/>
</dbReference>
<dbReference type="EMBL" id="NEXD01000181">
    <property type="protein sequence ID" value="PSN82091.1"/>
    <property type="molecule type" value="Genomic_DNA"/>
</dbReference>
<gene>
    <name evidence="1" type="ORF">B9Q02_12150</name>
</gene>
<comment type="caution">
    <text evidence="1">The sequence shown here is derived from an EMBL/GenBank/DDBJ whole genome shotgun (WGS) entry which is preliminary data.</text>
</comment>
<dbReference type="AlphaFoldDB" id="A0A2R6A6S8"/>
<name>A0A2R6A6S8_9ARCH</name>
<proteinExistence type="predicted"/>
<protein>
    <submittedName>
        <fullName evidence="1">Uncharacterized protein</fullName>
    </submittedName>
</protein>
<accession>A0A2R6A6S8</accession>
<organism evidence="1 2">
    <name type="scientific">Candidatus Marsarchaeota G1 archaeon BE_D</name>
    <dbReference type="NCBI Taxonomy" id="1978156"/>
    <lineage>
        <taxon>Archaea</taxon>
        <taxon>Candidatus Marsarchaeota</taxon>
        <taxon>Candidatus Marsarchaeota group 1</taxon>
    </lineage>
</organism>
<evidence type="ECO:0000313" key="2">
    <source>
        <dbReference type="Proteomes" id="UP000240569"/>
    </source>
</evidence>
<sequence>MKVIHAKHISYDARKYPENRSVRGEINIMGYIRLDQIDYTNPDRPILNKDVEDKLNEKALEEFFNTDKGSWLEGIIEFDIIGTEVTDIYYPQYSQFWTLEAWYSHGEIFTTESSAEYKISKTVVIQEHELYQ</sequence>
<evidence type="ECO:0000313" key="1">
    <source>
        <dbReference type="EMBL" id="PSN82091.1"/>
    </source>
</evidence>
<reference evidence="1 2" key="1">
    <citation type="submission" date="2017-04" db="EMBL/GenBank/DDBJ databases">
        <title>Novel microbial lineages endemic to geothermal iron-oxide mats fill important gaps in the evolutionary history of Archaea.</title>
        <authorList>
            <person name="Jay Z.J."/>
            <person name="Beam J.P."/>
            <person name="Dlakic M."/>
            <person name="Rusch D.B."/>
            <person name="Kozubal M.A."/>
            <person name="Inskeep W.P."/>
        </authorList>
    </citation>
    <scope>NUCLEOTIDE SEQUENCE [LARGE SCALE GENOMIC DNA]</scope>
    <source>
        <strain evidence="1">BE_D</strain>
    </source>
</reference>